<dbReference type="InterPro" id="IPR004007">
    <property type="entry name" value="DhaL_dom"/>
</dbReference>
<name>A0A1H5TXP0_9CLOT</name>
<evidence type="ECO:0000313" key="3">
    <source>
        <dbReference type="Proteomes" id="UP000242850"/>
    </source>
</evidence>
<dbReference type="SUPFAM" id="SSF101473">
    <property type="entry name" value="DhaL-like"/>
    <property type="match status" value="1"/>
</dbReference>
<dbReference type="NCBIfam" id="TIGR03599">
    <property type="entry name" value="YloV"/>
    <property type="match status" value="1"/>
</dbReference>
<dbReference type="InterPro" id="IPR050270">
    <property type="entry name" value="DegV_domain_contain"/>
</dbReference>
<organism evidence="2 3">
    <name type="scientific">Caloramator fervidus</name>
    <dbReference type="NCBI Taxonomy" id="29344"/>
    <lineage>
        <taxon>Bacteria</taxon>
        <taxon>Bacillati</taxon>
        <taxon>Bacillota</taxon>
        <taxon>Clostridia</taxon>
        <taxon>Eubacteriales</taxon>
        <taxon>Clostridiaceae</taxon>
        <taxon>Caloramator</taxon>
    </lineage>
</organism>
<dbReference type="Pfam" id="PF21645">
    <property type="entry name" value="FakA-like_M"/>
    <property type="match status" value="1"/>
</dbReference>
<dbReference type="InterPro" id="IPR036117">
    <property type="entry name" value="DhaL_dom_sf"/>
</dbReference>
<dbReference type="Gene3D" id="1.25.40.340">
    <property type="match status" value="1"/>
</dbReference>
<keyword evidence="3" id="KW-1185">Reference proteome</keyword>
<gene>
    <name evidence="2" type="ORF">SAMN05660865_00729</name>
</gene>
<dbReference type="PANTHER" id="PTHR33434:SF4">
    <property type="entry name" value="PHOSPHATASE PROTEIN"/>
    <property type="match status" value="1"/>
</dbReference>
<dbReference type="SMART" id="SM01121">
    <property type="entry name" value="Dak1_2"/>
    <property type="match status" value="1"/>
</dbReference>
<dbReference type="SMART" id="SM01120">
    <property type="entry name" value="Dak2"/>
    <property type="match status" value="1"/>
</dbReference>
<dbReference type="GO" id="GO:0006071">
    <property type="term" value="P:glycerol metabolic process"/>
    <property type="evidence" value="ECO:0007669"/>
    <property type="project" value="InterPro"/>
</dbReference>
<evidence type="ECO:0000313" key="2">
    <source>
        <dbReference type="EMBL" id="SEF67566.1"/>
    </source>
</evidence>
<dbReference type="GO" id="GO:0004371">
    <property type="term" value="F:glycerone kinase activity"/>
    <property type="evidence" value="ECO:0007669"/>
    <property type="project" value="InterPro"/>
</dbReference>
<dbReference type="InterPro" id="IPR033470">
    <property type="entry name" value="FakA-like_C"/>
</dbReference>
<dbReference type="AlphaFoldDB" id="A0A1H5TXP0"/>
<sequence length="544" mass="60667">MKQTHLDGQLLKEMFINGAYELENNKEAVNALNVFPVPDGDTGTNMSATILSAVSELEKLQDVNIKNVCDAISMGSLMGARGNSGVILSQLIRGFAKYLKAKEVITVKDFAQALKEGVATAYKAVMKPTEGTILTVARETADKAIEIAKKEDDFKIFLQKIFEFSNVSLNRTPELLPVLKQAGVVDAGGKGLTLLYLGFYKFFAGDIVKKLSKEDKKEQVKYDSIDTSNIKFTYCTEFFIRTKNADPEVFKEKILGYGDSVVVVGVDELIKVHIHTNNPGLVLEEALKLGELIKIKIDNMKEQHRSITSDTPQEEIKFENKVDDAEKEYGFISIAYGEGFKQIFEELGVDAVIEGGQTMNPSTQDIFEAVKNINAKNIFIFPNNKNIILAAEQVKSLTDKNVIVIPTKSIPQGITAMINFNPEASVDDNKEIMIETLEKVKTGQVTFAVRTTVIDDVEVKEGDFIGLYNGKLINSGENINEVTFRLIDSMIDDQSEFVSIFYGNEISEEDAMVIQNYVKERYPHVEVNVYYGGQPIYYYIISVE</sequence>
<dbReference type="InterPro" id="IPR048394">
    <property type="entry name" value="FakA-like_M"/>
</dbReference>
<feature type="domain" description="DhaL" evidence="1">
    <location>
        <begin position="9"/>
        <end position="201"/>
    </location>
</feature>
<dbReference type="Pfam" id="PF13684">
    <property type="entry name" value="FakA-like_C"/>
    <property type="match status" value="1"/>
</dbReference>
<reference evidence="3" key="1">
    <citation type="submission" date="2016-10" db="EMBL/GenBank/DDBJ databases">
        <authorList>
            <person name="Varghese N."/>
            <person name="Submissions S."/>
        </authorList>
    </citation>
    <scope>NUCLEOTIDE SEQUENCE [LARGE SCALE GENOMIC DNA]</scope>
    <source>
        <strain evidence="3">DSM 5463</strain>
    </source>
</reference>
<dbReference type="PROSITE" id="PS51480">
    <property type="entry name" value="DHAL"/>
    <property type="match status" value="1"/>
</dbReference>
<dbReference type="EMBL" id="FNUK01000007">
    <property type="protein sequence ID" value="SEF67566.1"/>
    <property type="molecule type" value="Genomic_DNA"/>
</dbReference>
<dbReference type="InterPro" id="IPR019986">
    <property type="entry name" value="YloV-like"/>
</dbReference>
<dbReference type="OrthoDB" id="9760324at2"/>
<dbReference type="RefSeq" id="WP_103895732.1">
    <property type="nucleotide sequence ID" value="NZ_FNUK01000007.1"/>
</dbReference>
<protein>
    <recommendedName>
        <fullName evidence="1">DhaL domain-containing protein</fullName>
    </recommendedName>
</protein>
<dbReference type="PANTHER" id="PTHR33434">
    <property type="entry name" value="DEGV DOMAIN-CONTAINING PROTEIN DR_1986-RELATED"/>
    <property type="match status" value="1"/>
</dbReference>
<dbReference type="Pfam" id="PF02734">
    <property type="entry name" value="Dak2"/>
    <property type="match status" value="1"/>
</dbReference>
<accession>A0A1H5TXP0</accession>
<evidence type="ECO:0000259" key="1">
    <source>
        <dbReference type="PROSITE" id="PS51480"/>
    </source>
</evidence>
<dbReference type="Proteomes" id="UP000242850">
    <property type="component" value="Unassembled WGS sequence"/>
</dbReference>
<proteinExistence type="predicted"/>